<evidence type="ECO:0000256" key="1">
    <source>
        <dbReference type="SAM" id="MobiDB-lite"/>
    </source>
</evidence>
<keyword evidence="3" id="KW-1185">Reference proteome</keyword>
<gene>
    <name evidence="2" type="ORF">ALC57_17802</name>
</gene>
<feature type="non-terminal residue" evidence="2">
    <location>
        <position position="1"/>
    </location>
</feature>
<protein>
    <submittedName>
        <fullName evidence="2">Uncharacterized protein</fullName>
    </submittedName>
</protein>
<evidence type="ECO:0000313" key="2">
    <source>
        <dbReference type="EMBL" id="KYN10112.1"/>
    </source>
</evidence>
<dbReference type="Proteomes" id="UP000078492">
    <property type="component" value="Unassembled WGS sequence"/>
</dbReference>
<feature type="region of interest" description="Disordered" evidence="1">
    <location>
        <begin position="58"/>
        <end position="78"/>
    </location>
</feature>
<feature type="compositionally biased region" description="Basic and acidic residues" evidence="1">
    <location>
        <begin position="63"/>
        <end position="74"/>
    </location>
</feature>
<name>A0A195DB83_9HYME</name>
<sequence>TSGDNRAAQTLHHFRPSYFLSKFPSRPRGNDRAGISASWKGQRIVFRRRGGRRYRTGMTCRSRRNDPEHARNDEASFLASPPPFDRGYYVVFATPEDLGREGFRSFASWQGPKPGRITDSRYRRCSTRARYFLQLENFWISRFA</sequence>
<evidence type="ECO:0000313" key="3">
    <source>
        <dbReference type="Proteomes" id="UP000078492"/>
    </source>
</evidence>
<organism evidence="2 3">
    <name type="scientific">Trachymyrmex cornetzi</name>
    <dbReference type="NCBI Taxonomy" id="471704"/>
    <lineage>
        <taxon>Eukaryota</taxon>
        <taxon>Metazoa</taxon>
        <taxon>Ecdysozoa</taxon>
        <taxon>Arthropoda</taxon>
        <taxon>Hexapoda</taxon>
        <taxon>Insecta</taxon>
        <taxon>Pterygota</taxon>
        <taxon>Neoptera</taxon>
        <taxon>Endopterygota</taxon>
        <taxon>Hymenoptera</taxon>
        <taxon>Apocrita</taxon>
        <taxon>Aculeata</taxon>
        <taxon>Formicoidea</taxon>
        <taxon>Formicidae</taxon>
        <taxon>Myrmicinae</taxon>
        <taxon>Trachymyrmex</taxon>
    </lineage>
</organism>
<accession>A0A195DB83</accession>
<reference evidence="2 3" key="1">
    <citation type="submission" date="2015-09" db="EMBL/GenBank/DDBJ databases">
        <title>Trachymyrmex cornetzi WGS genome.</title>
        <authorList>
            <person name="Nygaard S."/>
            <person name="Hu H."/>
            <person name="Boomsma J."/>
            <person name="Zhang G."/>
        </authorList>
    </citation>
    <scope>NUCLEOTIDE SEQUENCE [LARGE SCALE GENOMIC DNA]</scope>
    <source>
        <strain evidence="2">Tcor2-1</strain>
        <tissue evidence="2">Whole body</tissue>
    </source>
</reference>
<dbReference type="EMBL" id="KQ981042">
    <property type="protein sequence ID" value="KYN10112.1"/>
    <property type="molecule type" value="Genomic_DNA"/>
</dbReference>
<dbReference type="AlphaFoldDB" id="A0A195DB83"/>
<proteinExistence type="predicted"/>